<evidence type="ECO:0000259" key="5">
    <source>
        <dbReference type="PROSITE" id="PS50977"/>
    </source>
</evidence>
<keyword evidence="1" id="KW-0805">Transcription regulation</keyword>
<accession>A0A1K0GMM6</accession>
<proteinExistence type="predicted"/>
<reference evidence="6 7" key="1">
    <citation type="submission" date="2016-09" db="EMBL/GenBank/DDBJ databases">
        <title>Couchioplanes caeruleus draft genome sequence.</title>
        <authorList>
            <person name="Sheehan J."/>
            <person name="Caffrey P."/>
        </authorList>
    </citation>
    <scope>NUCLEOTIDE SEQUENCE [LARGE SCALE GENOMIC DNA]</scope>
    <source>
        <strain evidence="6 7">DSM 43634</strain>
    </source>
</reference>
<dbReference type="Gene3D" id="1.10.357.10">
    <property type="entry name" value="Tetracycline Repressor, domain 2"/>
    <property type="match status" value="1"/>
</dbReference>
<evidence type="ECO:0000313" key="7">
    <source>
        <dbReference type="Proteomes" id="UP000182486"/>
    </source>
</evidence>
<dbReference type="PANTHER" id="PTHR30055:SF234">
    <property type="entry name" value="HTH-TYPE TRANSCRIPTIONAL REGULATOR BETI"/>
    <property type="match status" value="1"/>
</dbReference>
<dbReference type="InterPro" id="IPR050109">
    <property type="entry name" value="HTH-type_TetR-like_transc_reg"/>
</dbReference>
<dbReference type="InterPro" id="IPR001647">
    <property type="entry name" value="HTH_TetR"/>
</dbReference>
<comment type="caution">
    <text evidence="6">The sequence shown here is derived from an EMBL/GenBank/DDBJ whole genome shotgun (WGS) entry which is preliminary data.</text>
</comment>
<dbReference type="AlphaFoldDB" id="A0A1K0GMM6"/>
<dbReference type="PANTHER" id="PTHR30055">
    <property type="entry name" value="HTH-TYPE TRANSCRIPTIONAL REGULATOR RUTR"/>
    <property type="match status" value="1"/>
</dbReference>
<dbReference type="Pfam" id="PF17932">
    <property type="entry name" value="TetR_C_24"/>
    <property type="match status" value="1"/>
</dbReference>
<dbReference type="EMBL" id="MEIA01000224">
    <property type="protein sequence ID" value="OJF12332.1"/>
    <property type="molecule type" value="Genomic_DNA"/>
</dbReference>
<evidence type="ECO:0000256" key="3">
    <source>
        <dbReference type="ARBA" id="ARBA00023163"/>
    </source>
</evidence>
<dbReference type="Proteomes" id="UP000182486">
    <property type="component" value="Unassembled WGS sequence"/>
</dbReference>
<evidence type="ECO:0000256" key="2">
    <source>
        <dbReference type="ARBA" id="ARBA00023125"/>
    </source>
</evidence>
<dbReference type="GO" id="GO:0003700">
    <property type="term" value="F:DNA-binding transcription factor activity"/>
    <property type="evidence" value="ECO:0007669"/>
    <property type="project" value="TreeGrafter"/>
</dbReference>
<evidence type="ECO:0000313" key="6">
    <source>
        <dbReference type="EMBL" id="OJF12332.1"/>
    </source>
</evidence>
<dbReference type="SUPFAM" id="SSF48498">
    <property type="entry name" value="Tetracyclin repressor-like, C-terminal domain"/>
    <property type="match status" value="1"/>
</dbReference>
<dbReference type="InterPro" id="IPR009057">
    <property type="entry name" value="Homeodomain-like_sf"/>
</dbReference>
<gene>
    <name evidence="6" type="ORF">BG844_21165</name>
</gene>
<dbReference type="InterPro" id="IPR041490">
    <property type="entry name" value="KstR2_TetR_C"/>
</dbReference>
<organism evidence="6 7">
    <name type="scientific">Couchioplanes caeruleus subsp. caeruleus</name>
    <dbReference type="NCBI Taxonomy" id="56427"/>
    <lineage>
        <taxon>Bacteria</taxon>
        <taxon>Bacillati</taxon>
        <taxon>Actinomycetota</taxon>
        <taxon>Actinomycetes</taxon>
        <taxon>Micromonosporales</taxon>
        <taxon>Micromonosporaceae</taxon>
        <taxon>Couchioplanes</taxon>
    </lineage>
</organism>
<keyword evidence="3" id="KW-0804">Transcription</keyword>
<keyword evidence="2 4" id="KW-0238">DNA-binding</keyword>
<evidence type="ECO:0000256" key="1">
    <source>
        <dbReference type="ARBA" id="ARBA00023015"/>
    </source>
</evidence>
<dbReference type="SUPFAM" id="SSF46689">
    <property type="entry name" value="Homeodomain-like"/>
    <property type="match status" value="1"/>
</dbReference>
<dbReference type="GO" id="GO:0000976">
    <property type="term" value="F:transcription cis-regulatory region binding"/>
    <property type="evidence" value="ECO:0007669"/>
    <property type="project" value="TreeGrafter"/>
</dbReference>
<protein>
    <submittedName>
        <fullName evidence="6">TetR family transcriptional regulator</fullName>
    </submittedName>
</protein>
<feature type="DNA-binding region" description="H-T-H motif" evidence="4">
    <location>
        <begin position="46"/>
        <end position="65"/>
    </location>
</feature>
<dbReference type="PRINTS" id="PR00455">
    <property type="entry name" value="HTHTETR"/>
</dbReference>
<dbReference type="RefSeq" id="WP_071807080.1">
    <property type="nucleotide sequence ID" value="NZ_MEIA01000224.1"/>
</dbReference>
<feature type="domain" description="HTH tetR-type" evidence="5">
    <location>
        <begin position="23"/>
        <end position="83"/>
    </location>
</feature>
<name>A0A1K0GMM6_9ACTN</name>
<dbReference type="Pfam" id="PF00440">
    <property type="entry name" value="TetR_N"/>
    <property type="match status" value="1"/>
</dbReference>
<evidence type="ECO:0000256" key="4">
    <source>
        <dbReference type="PROSITE-ProRule" id="PRU00335"/>
    </source>
</evidence>
<dbReference type="InterPro" id="IPR036271">
    <property type="entry name" value="Tet_transcr_reg_TetR-rel_C_sf"/>
</dbReference>
<dbReference type="Gene3D" id="1.10.10.60">
    <property type="entry name" value="Homeodomain-like"/>
    <property type="match status" value="1"/>
</dbReference>
<keyword evidence="7" id="KW-1185">Reference proteome</keyword>
<sequence length="210" mass="23560">MNPEETFGLLIDQEIRARRGRPGHDLETVLRAAVQLFNERGYDATSMDDLAKRLKITKSSIYHHVRGKQELLRLAIDHALDGLDDAMAQVLRMHEATALARLESLIRLSVHVLAQRLPYVTLLLRVRGNSDVETEALRRRRLFDHQVTALVKQAQAEGTVRADVDPATASRLVFGMVNSLIEWYSPERGGADELAATVTALAFDGLRTRQ</sequence>
<dbReference type="PROSITE" id="PS50977">
    <property type="entry name" value="HTH_TETR_2"/>
    <property type="match status" value="1"/>
</dbReference>